<dbReference type="PANTHER" id="PTHR30632:SF0">
    <property type="entry name" value="SULFATE-BINDING PROTEIN"/>
    <property type="match status" value="1"/>
</dbReference>
<dbReference type="KEGG" id="plon:Pla110_21830"/>
<dbReference type="SUPFAM" id="SSF53850">
    <property type="entry name" value="Periplasmic binding protein-like II"/>
    <property type="match status" value="2"/>
</dbReference>
<proteinExistence type="inferred from homology"/>
<dbReference type="AlphaFoldDB" id="A0A518CMM3"/>
<dbReference type="InterPro" id="IPR005950">
    <property type="entry name" value="ModA"/>
</dbReference>
<dbReference type="EMBL" id="CP036281">
    <property type="protein sequence ID" value="QDU80453.1"/>
    <property type="molecule type" value="Genomic_DNA"/>
</dbReference>
<dbReference type="RefSeq" id="WP_144995730.1">
    <property type="nucleotide sequence ID" value="NZ_CP036281.1"/>
</dbReference>
<evidence type="ECO:0000256" key="3">
    <source>
        <dbReference type="ARBA" id="ARBA00022729"/>
    </source>
</evidence>
<dbReference type="GO" id="GO:0046872">
    <property type="term" value="F:metal ion binding"/>
    <property type="evidence" value="ECO:0007669"/>
    <property type="project" value="UniProtKB-KW"/>
</dbReference>
<keyword evidence="4" id="KW-0812">Transmembrane</keyword>
<reference evidence="5 6" key="1">
    <citation type="submission" date="2019-02" db="EMBL/GenBank/DDBJ databases">
        <title>Deep-cultivation of Planctomycetes and their phenomic and genomic characterization uncovers novel biology.</title>
        <authorList>
            <person name="Wiegand S."/>
            <person name="Jogler M."/>
            <person name="Boedeker C."/>
            <person name="Pinto D."/>
            <person name="Vollmers J."/>
            <person name="Rivas-Marin E."/>
            <person name="Kohn T."/>
            <person name="Peeters S.H."/>
            <person name="Heuer A."/>
            <person name="Rast P."/>
            <person name="Oberbeckmann S."/>
            <person name="Bunk B."/>
            <person name="Jeske O."/>
            <person name="Meyerdierks A."/>
            <person name="Storesund J.E."/>
            <person name="Kallscheuer N."/>
            <person name="Luecker S."/>
            <person name="Lage O.M."/>
            <person name="Pohl T."/>
            <person name="Merkel B.J."/>
            <person name="Hornburger P."/>
            <person name="Mueller R.-W."/>
            <person name="Bruemmer F."/>
            <person name="Labrenz M."/>
            <person name="Spormann A.M."/>
            <person name="Op den Camp H."/>
            <person name="Overmann J."/>
            <person name="Amann R."/>
            <person name="Jetten M.S.M."/>
            <person name="Mascher T."/>
            <person name="Medema M.H."/>
            <person name="Devos D.P."/>
            <person name="Kaster A.-K."/>
            <person name="Ovreas L."/>
            <person name="Rohde M."/>
            <person name="Galperin M.Y."/>
            <person name="Jogler C."/>
        </authorList>
    </citation>
    <scope>NUCLEOTIDE SEQUENCE [LARGE SCALE GENOMIC DNA]</scope>
    <source>
        <strain evidence="5 6">Pla110</strain>
    </source>
</reference>
<sequence>MIILEKKLTERNGKIDSLFLLVGGALLVIAVLSWSLYSLDKTDSTSEGKNLVMFCAAGIRPVTEDVAKQYMEEYGVEVQLQYGGSNTLLSQIEASQTGDLFLSADEVYMTQGQAKGLIQETLPLATMKPVLLVAGGNPKGILSADDLVSKDLIIAIGNPGQAAVGRKTEKLLTDSGHWKKLEAKIRNKGVMKATVPEVANDVKIGSADVGIVWDTTALNYPDLEVIELPELDAGKAQVKIGVLTSASNPTAALKFARYIAARDRGLESFTEHGFNAIPDGDIWAEHPELNFYCGSVNRRAVEEAIKQFEAREGVTVNTRYDGCGILVGQMRTILDQDQGAGFPDTYMACDRYYLEQVNDLFQEDVNISSTDVVIAVPKGNPKKIESLHDLTREGMRVAVGQPEQCTIGVLTKQIFDAQSLTEEIQPNIATQTTSSAQLVPLVLTNSVDAVLAYLTDTKAEQDNLDVIPIKTDESKAIQPFSIAKSSEKKYLSRRLYEKVAHSQQAFETAGFTWLLEPEPAEQ</sequence>
<dbReference type="NCBIfam" id="TIGR01256">
    <property type="entry name" value="modA"/>
    <property type="match status" value="1"/>
</dbReference>
<evidence type="ECO:0000313" key="6">
    <source>
        <dbReference type="Proteomes" id="UP000317178"/>
    </source>
</evidence>
<dbReference type="PANTHER" id="PTHR30632">
    <property type="entry name" value="MOLYBDATE-BINDING PERIPLASMIC PROTEIN"/>
    <property type="match status" value="1"/>
</dbReference>
<organism evidence="5 6">
    <name type="scientific">Polystyrenella longa</name>
    <dbReference type="NCBI Taxonomy" id="2528007"/>
    <lineage>
        <taxon>Bacteria</taxon>
        <taxon>Pseudomonadati</taxon>
        <taxon>Planctomycetota</taxon>
        <taxon>Planctomycetia</taxon>
        <taxon>Planctomycetales</taxon>
        <taxon>Planctomycetaceae</taxon>
        <taxon>Polystyrenella</taxon>
    </lineage>
</organism>
<dbReference type="OrthoDB" id="249482at2"/>
<dbReference type="GO" id="GO:0030973">
    <property type="term" value="F:molybdate ion binding"/>
    <property type="evidence" value="ECO:0007669"/>
    <property type="project" value="TreeGrafter"/>
</dbReference>
<accession>A0A518CMM3</accession>
<dbReference type="Gene3D" id="3.40.190.10">
    <property type="entry name" value="Periplasmic binding protein-like II"/>
    <property type="match status" value="4"/>
</dbReference>
<keyword evidence="2" id="KW-0479">Metal-binding</keyword>
<keyword evidence="4" id="KW-1133">Transmembrane helix</keyword>
<comment type="similarity">
    <text evidence="1">Belongs to the bacterial solute-binding protein ModA family.</text>
</comment>
<feature type="transmembrane region" description="Helical" evidence="4">
    <location>
        <begin position="18"/>
        <end position="37"/>
    </location>
</feature>
<dbReference type="InterPro" id="IPR050682">
    <property type="entry name" value="ModA/WtpA"/>
</dbReference>
<dbReference type="Pfam" id="PF13531">
    <property type="entry name" value="SBP_bac_11"/>
    <property type="match status" value="2"/>
</dbReference>
<evidence type="ECO:0000256" key="1">
    <source>
        <dbReference type="ARBA" id="ARBA00009175"/>
    </source>
</evidence>
<name>A0A518CMM3_9PLAN</name>
<dbReference type="Proteomes" id="UP000317178">
    <property type="component" value="Chromosome"/>
</dbReference>
<keyword evidence="3" id="KW-0732">Signal</keyword>
<evidence type="ECO:0000256" key="4">
    <source>
        <dbReference type="SAM" id="Phobius"/>
    </source>
</evidence>
<evidence type="ECO:0000313" key="5">
    <source>
        <dbReference type="EMBL" id="QDU80453.1"/>
    </source>
</evidence>
<keyword evidence="6" id="KW-1185">Reference proteome</keyword>
<evidence type="ECO:0000256" key="2">
    <source>
        <dbReference type="ARBA" id="ARBA00022723"/>
    </source>
</evidence>
<keyword evidence="4" id="KW-0472">Membrane</keyword>
<protein>
    <submittedName>
        <fullName evidence="5">Binding protein</fullName>
    </submittedName>
</protein>
<gene>
    <name evidence="5" type="ORF">Pla110_21830</name>
</gene>
<dbReference type="GO" id="GO:0015689">
    <property type="term" value="P:molybdate ion transport"/>
    <property type="evidence" value="ECO:0007669"/>
    <property type="project" value="InterPro"/>
</dbReference>